<gene>
    <name evidence="3" type="ORF">SAMN05216216_11469</name>
</gene>
<evidence type="ECO:0000259" key="2">
    <source>
        <dbReference type="PROSITE" id="PS51725"/>
    </source>
</evidence>
<evidence type="ECO:0000313" key="4">
    <source>
        <dbReference type="Proteomes" id="UP000199008"/>
    </source>
</evidence>
<dbReference type="OrthoDB" id="384737at2"/>
<reference evidence="4" key="1">
    <citation type="submission" date="2016-10" db="EMBL/GenBank/DDBJ databases">
        <authorList>
            <person name="Varghese N."/>
            <person name="Submissions S."/>
        </authorList>
    </citation>
    <scope>NUCLEOTIDE SEQUENCE [LARGE SCALE GENOMIC DNA]</scope>
    <source>
        <strain evidence="4">CGMCC 1.8895</strain>
    </source>
</reference>
<dbReference type="InterPro" id="IPR007138">
    <property type="entry name" value="ABM_dom"/>
</dbReference>
<dbReference type="InterPro" id="IPR050404">
    <property type="entry name" value="Heme-degrading_MO"/>
</dbReference>
<dbReference type="STRING" id="576118.SAMN05216216_11469"/>
<accession>A0A1G9FYQ8</accession>
<feature type="region of interest" description="Disordered" evidence="1">
    <location>
        <begin position="68"/>
        <end position="90"/>
    </location>
</feature>
<dbReference type="InterPro" id="IPR011008">
    <property type="entry name" value="Dimeric_a/b-barrel"/>
</dbReference>
<name>A0A1G9FYQ8_9BACL</name>
<dbReference type="Pfam" id="PF03992">
    <property type="entry name" value="ABM"/>
    <property type="match status" value="1"/>
</dbReference>
<dbReference type="RefSeq" id="WP_092986641.1">
    <property type="nucleotide sequence ID" value="NZ_FNFY01000014.1"/>
</dbReference>
<dbReference type="EMBL" id="FNFY01000014">
    <property type="protein sequence ID" value="SDK93561.1"/>
    <property type="molecule type" value="Genomic_DNA"/>
</dbReference>
<dbReference type="Proteomes" id="UP000199008">
    <property type="component" value="Unassembled WGS sequence"/>
</dbReference>
<dbReference type="Gene3D" id="3.30.70.100">
    <property type="match status" value="1"/>
</dbReference>
<evidence type="ECO:0000256" key="1">
    <source>
        <dbReference type="SAM" id="MobiDB-lite"/>
    </source>
</evidence>
<organism evidence="3 4">
    <name type="scientific">Lacicoccus qingdaonensis</name>
    <dbReference type="NCBI Taxonomy" id="576118"/>
    <lineage>
        <taxon>Bacteria</taxon>
        <taxon>Bacillati</taxon>
        <taxon>Bacillota</taxon>
        <taxon>Bacilli</taxon>
        <taxon>Bacillales</taxon>
        <taxon>Salinicoccaceae</taxon>
        <taxon>Lacicoccus</taxon>
    </lineage>
</organism>
<feature type="domain" description="ABM" evidence="2">
    <location>
        <begin position="2"/>
        <end position="95"/>
    </location>
</feature>
<evidence type="ECO:0000313" key="3">
    <source>
        <dbReference type="EMBL" id="SDK93561.1"/>
    </source>
</evidence>
<dbReference type="PANTHER" id="PTHR34474">
    <property type="entry name" value="SIGNAL TRANSDUCTION PROTEIN TRAP"/>
    <property type="match status" value="1"/>
</dbReference>
<dbReference type="AlphaFoldDB" id="A0A1G9FYQ8"/>
<dbReference type="PANTHER" id="PTHR34474:SF4">
    <property type="entry name" value="HEME OXYGENASE (STAPHYLOBILIN-PRODUCING) 1"/>
    <property type="match status" value="1"/>
</dbReference>
<protein>
    <submittedName>
        <fullName evidence="3">Heme oxygenase (Staphylobilin-producing)</fullName>
    </submittedName>
</protein>
<feature type="compositionally biased region" description="Basic and acidic residues" evidence="1">
    <location>
        <begin position="68"/>
        <end position="86"/>
    </location>
</feature>
<dbReference type="PROSITE" id="PS51725">
    <property type="entry name" value="ABM"/>
    <property type="match status" value="1"/>
</dbReference>
<keyword evidence="4" id="KW-1185">Reference proteome</keyword>
<sequence>MIKVVNALSIKKGRIDEVAAKFQEPKAVHTFEGFELMEVLKNENPEDHDELLISTNWKDHASFEAWRDSRKNQKAHDAKSGGEKPADNPIIDNEIRIYEIAYQHHPAE</sequence>
<dbReference type="SUPFAM" id="SSF54909">
    <property type="entry name" value="Dimeric alpha+beta barrel"/>
    <property type="match status" value="1"/>
</dbReference>
<proteinExistence type="predicted"/>